<dbReference type="Pfam" id="PF00188">
    <property type="entry name" value="CAP"/>
    <property type="match status" value="1"/>
</dbReference>
<accession>A0A9J6MLC9</accession>
<evidence type="ECO:0000313" key="4">
    <source>
        <dbReference type="Proteomes" id="UP000677265"/>
    </source>
</evidence>
<proteinExistence type="predicted"/>
<dbReference type="AlphaFoldDB" id="A0A9J6MLC9"/>
<feature type="domain" description="CAP-associated" evidence="2">
    <location>
        <begin position="101"/>
        <end position="237"/>
    </location>
</feature>
<dbReference type="PANTHER" id="PTHR31157">
    <property type="entry name" value="SCP DOMAIN-CONTAINING PROTEIN"/>
    <property type="match status" value="1"/>
</dbReference>
<name>A0A9J6MLC9_9BACI</name>
<dbReference type="PANTHER" id="PTHR31157:SF1">
    <property type="entry name" value="SCP DOMAIN-CONTAINING PROTEIN"/>
    <property type="match status" value="1"/>
</dbReference>
<dbReference type="InterPro" id="IPR035940">
    <property type="entry name" value="CAP_sf"/>
</dbReference>
<dbReference type="RefSeq" id="WP_241113708.1">
    <property type="nucleotide sequence ID" value="NZ_JAGYPE020000004.1"/>
</dbReference>
<protein>
    <submittedName>
        <fullName evidence="3">CAP domain-containing protein</fullName>
    </submittedName>
</protein>
<gene>
    <name evidence="3" type="ORF">KHB02_004295</name>
</gene>
<dbReference type="SUPFAM" id="SSF55797">
    <property type="entry name" value="PR-1-like"/>
    <property type="match status" value="1"/>
</dbReference>
<organism evidence="3 4">
    <name type="scientific">Neobacillus citreus</name>
    <dbReference type="NCBI Taxonomy" id="2833578"/>
    <lineage>
        <taxon>Bacteria</taxon>
        <taxon>Bacillati</taxon>
        <taxon>Bacillota</taxon>
        <taxon>Bacilli</taxon>
        <taxon>Bacillales</taxon>
        <taxon>Bacillaceae</taxon>
        <taxon>Neobacillus</taxon>
    </lineage>
</organism>
<dbReference type="InterPro" id="IPR029410">
    <property type="entry name" value="CAP_assoc"/>
</dbReference>
<reference evidence="3 4" key="1">
    <citation type="submission" date="2022-03" db="EMBL/GenBank/DDBJ databases">
        <title>Novel Bacillus species.</title>
        <authorList>
            <person name="Liu G."/>
        </authorList>
    </citation>
    <scope>NUCLEOTIDE SEQUENCE [LARGE SCALE GENOMIC DNA]</scope>
    <source>
        <strain evidence="3 4">FJAT-50051</strain>
    </source>
</reference>
<keyword evidence="4" id="KW-1185">Reference proteome</keyword>
<evidence type="ECO:0000259" key="2">
    <source>
        <dbReference type="Pfam" id="PF14504"/>
    </source>
</evidence>
<dbReference type="InterPro" id="IPR014044">
    <property type="entry name" value="CAP_dom"/>
</dbReference>
<evidence type="ECO:0000259" key="1">
    <source>
        <dbReference type="Pfam" id="PF00188"/>
    </source>
</evidence>
<feature type="domain" description="SCP" evidence="1">
    <location>
        <begin position="255"/>
        <end position="363"/>
    </location>
</feature>
<dbReference type="Pfam" id="PF14504">
    <property type="entry name" value="CAP_assoc_N"/>
    <property type="match status" value="1"/>
</dbReference>
<dbReference type="Gene3D" id="3.40.33.10">
    <property type="entry name" value="CAP"/>
    <property type="match status" value="1"/>
</dbReference>
<dbReference type="EMBL" id="JAGYPE020000004">
    <property type="protein sequence ID" value="MCH6264744.1"/>
    <property type="molecule type" value="Genomic_DNA"/>
</dbReference>
<dbReference type="Proteomes" id="UP000677265">
    <property type="component" value="Unassembled WGS sequence"/>
</dbReference>
<comment type="caution">
    <text evidence="3">The sequence shown here is derived from an EMBL/GenBank/DDBJ whole genome shotgun (WGS) entry which is preliminary data.</text>
</comment>
<evidence type="ECO:0000313" key="3">
    <source>
        <dbReference type="EMBL" id="MCH6264744.1"/>
    </source>
</evidence>
<sequence length="374" mass="43262">MTRILAIISLLFLFNYSAPLIEQKLDHTDKVQAIDKIHSEVNIPEIMSAIGQIFAQVEQLLKQLNLNLEELPKTPKKEEPIEKIELQTPDKQLFSISNIELGQTKEQIEMNVGAAKRSSLNEYGSDWYAYHTNYHNFLMVMYDGNNKASGVYTDQDLISSANGIKRGSSKDEVHTILGNPLKQIQKGRYVYQFEEDRDYDVYLQDNAYVTIFYDKHEGNTVTAMQIIRKDIEDEKTDFYTKASPELKEGFEYQMFDLTNAARVNHQLPVLTWDEHVRETARKHSSDMAVNNYFDHTNLKGQSPFDRMKEDDIIFRLAGENLAYGQFSSIFAHEGLMNSLGHRENILREGYRYLGVGVAFNNESHPYYTENFYAK</sequence>
<dbReference type="CDD" id="cd05379">
    <property type="entry name" value="CAP_bacterial"/>
    <property type="match status" value="1"/>
</dbReference>